<keyword evidence="3" id="KW-1185">Reference proteome</keyword>
<proteinExistence type="predicted"/>
<gene>
    <name evidence="2" type="ORF">TNCV_2504551</name>
</gene>
<accession>A0A8X6WGK2</accession>
<reference evidence="2" key="1">
    <citation type="submission" date="2020-08" db="EMBL/GenBank/DDBJ databases">
        <title>Multicomponent nature underlies the extraordinary mechanical properties of spider dragline silk.</title>
        <authorList>
            <person name="Kono N."/>
            <person name="Nakamura H."/>
            <person name="Mori M."/>
            <person name="Yoshida Y."/>
            <person name="Ohtoshi R."/>
            <person name="Malay A.D."/>
            <person name="Moran D.A.P."/>
            <person name="Tomita M."/>
            <person name="Numata K."/>
            <person name="Arakawa K."/>
        </authorList>
    </citation>
    <scope>NUCLEOTIDE SEQUENCE</scope>
</reference>
<evidence type="ECO:0000313" key="3">
    <source>
        <dbReference type="Proteomes" id="UP000887159"/>
    </source>
</evidence>
<dbReference type="EMBL" id="BMAU01021422">
    <property type="protein sequence ID" value="GFY34152.1"/>
    <property type="molecule type" value="Genomic_DNA"/>
</dbReference>
<evidence type="ECO:0000256" key="1">
    <source>
        <dbReference type="SAM" id="MobiDB-lite"/>
    </source>
</evidence>
<name>A0A8X6WGK2_TRICX</name>
<sequence>MKSNLTSNAFKRFHPRSETNDPGRTGPPSLSNPHRESLFRAIEQDIIVSHQGVLSNETEGRSHHITPPPWWNIITPTGCHRQQFGQKDRARADMTIVCDINLPKHCLYLGLGLHLRNNKER</sequence>
<protein>
    <submittedName>
        <fullName evidence="2">Uncharacterized protein</fullName>
    </submittedName>
</protein>
<dbReference type="Proteomes" id="UP000887159">
    <property type="component" value="Unassembled WGS sequence"/>
</dbReference>
<evidence type="ECO:0000313" key="2">
    <source>
        <dbReference type="EMBL" id="GFY34152.1"/>
    </source>
</evidence>
<comment type="caution">
    <text evidence="2">The sequence shown here is derived from an EMBL/GenBank/DDBJ whole genome shotgun (WGS) entry which is preliminary data.</text>
</comment>
<feature type="region of interest" description="Disordered" evidence="1">
    <location>
        <begin position="1"/>
        <end position="36"/>
    </location>
</feature>
<organism evidence="2 3">
    <name type="scientific">Trichonephila clavipes</name>
    <name type="common">Golden silk orbweaver</name>
    <name type="synonym">Nephila clavipes</name>
    <dbReference type="NCBI Taxonomy" id="2585209"/>
    <lineage>
        <taxon>Eukaryota</taxon>
        <taxon>Metazoa</taxon>
        <taxon>Ecdysozoa</taxon>
        <taxon>Arthropoda</taxon>
        <taxon>Chelicerata</taxon>
        <taxon>Arachnida</taxon>
        <taxon>Araneae</taxon>
        <taxon>Araneomorphae</taxon>
        <taxon>Entelegynae</taxon>
        <taxon>Araneoidea</taxon>
        <taxon>Nephilidae</taxon>
        <taxon>Trichonephila</taxon>
    </lineage>
</organism>
<dbReference type="AlphaFoldDB" id="A0A8X6WGK2"/>